<evidence type="ECO:0000256" key="6">
    <source>
        <dbReference type="SAM" id="Phobius"/>
    </source>
</evidence>
<protein>
    <submittedName>
        <fullName evidence="7">Uncharacterized protein</fullName>
    </submittedName>
</protein>
<evidence type="ECO:0000256" key="4">
    <source>
        <dbReference type="ARBA" id="ARBA00022989"/>
    </source>
</evidence>
<dbReference type="Pfam" id="PF07856">
    <property type="entry name" value="Orai-1"/>
    <property type="match status" value="1"/>
</dbReference>
<accession>A0A024TVD4</accession>
<dbReference type="OrthoDB" id="61124at2759"/>
<feature type="transmembrane region" description="Helical" evidence="6">
    <location>
        <begin position="111"/>
        <end position="138"/>
    </location>
</feature>
<reference evidence="7" key="1">
    <citation type="submission" date="2013-12" db="EMBL/GenBank/DDBJ databases">
        <title>The Genome Sequence of Aphanomyces invadans NJM9701.</title>
        <authorList>
            <consortium name="The Broad Institute Genomics Platform"/>
            <person name="Russ C."/>
            <person name="Tyler B."/>
            <person name="van West P."/>
            <person name="Dieguez-Uribeondo J."/>
            <person name="Young S.K."/>
            <person name="Zeng Q."/>
            <person name="Gargeya S."/>
            <person name="Fitzgerald M."/>
            <person name="Abouelleil A."/>
            <person name="Alvarado L."/>
            <person name="Chapman S.B."/>
            <person name="Gainer-Dewar J."/>
            <person name="Goldberg J."/>
            <person name="Griggs A."/>
            <person name="Gujja S."/>
            <person name="Hansen M."/>
            <person name="Howarth C."/>
            <person name="Imamovic A."/>
            <person name="Ireland A."/>
            <person name="Larimer J."/>
            <person name="McCowan C."/>
            <person name="Murphy C."/>
            <person name="Pearson M."/>
            <person name="Poon T.W."/>
            <person name="Priest M."/>
            <person name="Roberts A."/>
            <person name="Saif S."/>
            <person name="Shea T."/>
            <person name="Sykes S."/>
            <person name="Wortman J."/>
            <person name="Nusbaum C."/>
            <person name="Birren B."/>
        </authorList>
    </citation>
    <scope>NUCLEOTIDE SEQUENCE [LARGE SCALE GENOMIC DNA]</scope>
    <source>
        <strain evidence="7">NJM9701</strain>
    </source>
</reference>
<dbReference type="eggNOG" id="ENOG502S00K">
    <property type="taxonomic scope" value="Eukaryota"/>
</dbReference>
<dbReference type="PANTHER" id="PTHR31501">
    <property type="entry name" value="CALCIUM RELEASE-ACTIVATED CALCIUM CHANNEL PROTEIN 1"/>
    <property type="match status" value="1"/>
</dbReference>
<dbReference type="GO" id="GO:0016020">
    <property type="term" value="C:membrane"/>
    <property type="evidence" value="ECO:0007669"/>
    <property type="project" value="UniProtKB-SubCell"/>
</dbReference>
<dbReference type="PANTHER" id="PTHR31501:SF7">
    <property type="entry name" value="CALCIUM RELEASE-ACTIVATED CALCIUM CHANNEL PROTEIN 1"/>
    <property type="match status" value="1"/>
</dbReference>
<name>A0A024TVD4_9STRA</name>
<comment type="similarity">
    <text evidence="2">Belongs to the Orai family.</text>
</comment>
<evidence type="ECO:0000256" key="3">
    <source>
        <dbReference type="ARBA" id="ARBA00022692"/>
    </source>
</evidence>
<feature type="transmembrane region" description="Helical" evidence="6">
    <location>
        <begin position="178"/>
        <end position="199"/>
    </location>
</feature>
<organism evidence="7">
    <name type="scientific">Aphanomyces invadans</name>
    <dbReference type="NCBI Taxonomy" id="157072"/>
    <lineage>
        <taxon>Eukaryota</taxon>
        <taxon>Sar</taxon>
        <taxon>Stramenopiles</taxon>
        <taxon>Oomycota</taxon>
        <taxon>Saprolegniomycetes</taxon>
        <taxon>Saprolegniales</taxon>
        <taxon>Verrucalvaceae</taxon>
        <taxon>Aphanomyces</taxon>
    </lineage>
</organism>
<evidence type="ECO:0000256" key="5">
    <source>
        <dbReference type="ARBA" id="ARBA00023136"/>
    </source>
</evidence>
<evidence type="ECO:0000256" key="1">
    <source>
        <dbReference type="ARBA" id="ARBA00004141"/>
    </source>
</evidence>
<evidence type="ECO:0000313" key="7">
    <source>
        <dbReference type="EMBL" id="ETV97591.1"/>
    </source>
</evidence>
<dbReference type="GeneID" id="20086537"/>
<gene>
    <name evidence="7" type="ORF">H310_09487</name>
</gene>
<dbReference type="EMBL" id="KI913972">
    <property type="protein sequence ID" value="ETV97591.1"/>
    <property type="molecule type" value="Genomic_DNA"/>
</dbReference>
<keyword evidence="5 6" id="KW-0472">Membrane</keyword>
<evidence type="ECO:0000256" key="2">
    <source>
        <dbReference type="ARBA" id="ARBA00008062"/>
    </source>
</evidence>
<dbReference type="InterPro" id="IPR012446">
    <property type="entry name" value="CRAC_channel"/>
</dbReference>
<sequence length="262" mass="30861">MATLLTGLVVDSLINNYDKANEAMWRKEDLAHRRQERQWRIDDLQRELEWRLQDIRTERVHKKIANEQRQAETRNEHLSAISEISAELSGFALVSIININLPRDIDLTLLWVYGVASALTICCMVLSLLACTFLMLAVTRYCAHELETDVKQLEDAHIDNSHPFNRWWLAKCEVDWQLAYDLFRAGVTLFLVELAIVAWVQYNHYHITSISITMVAFVGFMIWHSRIWSKWRYLMHRPTVDRILDENTPLMQNRTHDPDRPC</sequence>
<dbReference type="GO" id="GO:0015279">
    <property type="term" value="F:store-operated calcium channel activity"/>
    <property type="evidence" value="ECO:0007669"/>
    <property type="project" value="TreeGrafter"/>
</dbReference>
<dbReference type="AlphaFoldDB" id="A0A024TVD4"/>
<dbReference type="RefSeq" id="XP_008873800.1">
    <property type="nucleotide sequence ID" value="XM_008875578.1"/>
</dbReference>
<keyword evidence="4 6" id="KW-1133">Transmembrane helix</keyword>
<dbReference type="InterPro" id="IPR038350">
    <property type="entry name" value="Orai_sf"/>
</dbReference>
<proteinExistence type="inferred from homology"/>
<dbReference type="Gene3D" id="1.20.140.140">
    <property type="entry name" value="Calcium release-activated calcium channel protein Orai"/>
    <property type="match status" value="1"/>
</dbReference>
<keyword evidence="3 6" id="KW-0812">Transmembrane</keyword>
<dbReference type="VEuPathDB" id="FungiDB:H310_09487"/>
<dbReference type="GO" id="GO:0002115">
    <property type="term" value="P:store-operated calcium entry"/>
    <property type="evidence" value="ECO:0007669"/>
    <property type="project" value="TreeGrafter"/>
</dbReference>
<feature type="transmembrane region" description="Helical" evidence="6">
    <location>
        <begin position="205"/>
        <end position="223"/>
    </location>
</feature>
<comment type="subcellular location">
    <subcellularLocation>
        <location evidence="1">Membrane</location>
        <topology evidence="1">Multi-pass membrane protein</topology>
    </subcellularLocation>
</comment>